<dbReference type="Gene3D" id="3.40.50.150">
    <property type="entry name" value="Vaccinia Virus protein VP39"/>
    <property type="match status" value="1"/>
</dbReference>
<keyword evidence="2" id="KW-0489">Methyltransferase</keyword>
<dbReference type="GO" id="GO:0008170">
    <property type="term" value="F:N-methyltransferase activity"/>
    <property type="evidence" value="ECO:0007669"/>
    <property type="project" value="InterPro"/>
</dbReference>
<feature type="domain" description="DNA methylase N-4/N-6" evidence="6">
    <location>
        <begin position="30"/>
        <end position="255"/>
    </location>
</feature>
<organism evidence="7 8">
    <name type="scientific">Hominibacterium faecale</name>
    <dbReference type="NCBI Taxonomy" id="2839743"/>
    <lineage>
        <taxon>Bacteria</taxon>
        <taxon>Bacillati</taxon>
        <taxon>Bacillota</taxon>
        <taxon>Clostridia</taxon>
        <taxon>Peptostreptococcales</taxon>
        <taxon>Anaerovoracaceae</taxon>
        <taxon>Hominibacterium</taxon>
    </lineage>
</organism>
<evidence type="ECO:0000256" key="2">
    <source>
        <dbReference type="ARBA" id="ARBA00022603"/>
    </source>
</evidence>
<evidence type="ECO:0000313" key="7">
    <source>
        <dbReference type="EMBL" id="MCU7380992.1"/>
    </source>
</evidence>
<dbReference type="InterPro" id="IPR001091">
    <property type="entry name" value="RM_Methyltransferase"/>
</dbReference>
<evidence type="ECO:0000313" key="8">
    <source>
        <dbReference type="Proteomes" id="UP001065549"/>
    </source>
</evidence>
<sequence length="285" mass="32620">MRRDEADSFNNRLFCIDCMKLFAKIPDSTVSLIVTDPPYGISYQNHFAKQPHAMLAGDTGIDYERMARESYRILRDNSHAYFFTRFDCYPHHYACLQAAGFQVKNCLIIEKNTIGGLGDLQGSFANNAEWVIFCQKGRRTFNRTTLLQNRKKEGALFHTGRKPSEKYKTRFPACWFGAEYPKATYNSTWQKKHQIYHPTVKNTDCLSWLIQLSSLPGDLVFDGYMGTGSTALAAIQTGRRYLGAEIHPEYYAIAQRRIQEVMLHESIKTPRQGNAAHDPRRPDAG</sequence>
<comment type="caution">
    <text evidence="7">The sequence shown here is derived from an EMBL/GenBank/DDBJ whole genome shotgun (WGS) entry which is preliminary data.</text>
</comment>
<gene>
    <name evidence="7" type="ORF">OBO34_22005</name>
</gene>
<keyword evidence="8" id="KW-1185">Reference proteome</keyword>
<dbReference type="PANTHER" id="PTHR13370:SF3">
    <property type="entry name" value="TRNA (GUANINE(10)-N2)-METHYLTRANSFERASE HOMOLOG"/>
    <property type="match status" value="1"/>
</dbReference>
<evidence type="ECO:0000256" key="1">
    <source>
        <dbReference type="ARBA" id="ARBA00006594"/>
    </source>
</evidence>
<dbReference type="Proteomes" id="UP001065549">
    <property type="component" value="Unassembled WGS sequence"/>
</dbReference>
<dbReference type="AlphaFoldDB" id="A0A9J6QZS9"/>
<dbReference type="GO" id="GO:0032259">
    <property type="term" value="P:methylation"/>
    <property type="evidence" value="ECO:0007669"/>
    <property type="project" value="UniProtKB-KW"/>
</dbReference>
<dbReference type="EMBL" id="JAOSHN010000019">
    <property type="protein sequence ID" value="MCU7380992.1"/>
    <property type="molecule type" value="Genomic_DNA"/>
</dbReference>
<dbReference type="PANTHER" id="PTHR13370">
    <property type="entry name" value="RNA METHYLASE-RELATED"/>
    <property type="match status" value="1"/>
</dbReference>
<dbReference type="InterPro" id="IPR002941">
    <property type="entry name" value="DNA_methylase_N4/N6"/>
</dbReference>
<dbReference type="GO" id="GO:0005737">
    <property type="term" value="C:cytoplasm"/>
    <property type="evidence" value="ECO:0007669"/>
    <property type="project" value="TreeGrafter"/>
</dbReference>
<dbReference type="GO" id="GO:0009007">
    <property type="term" value="F:site-specific DNA-methyltransferase (adenine-specific) activity"/>
    <property type="evidence" value="ECO:0007669"/>
    <property type="project" value="TreeGrafter"/>
</dbReference>
<dbReference type="PRINTS" id="PR00508">
    <property type="entry name" value="S21N4MTFRASE"/>
</dbReference>
<name>A0A9J6QZS9_9FIRM</name>
<evidence type="ECO:0000256" key="3">
    <source>
        <dbReference type="ARBA" id="ARBA00022679"/>
    </source>
</evidence>
<evidence type="ECO:0000256" key="5">
    <source>
        <dbReference type="RuleBase" id="RU362026"/>
    </source>
</evidence>
<dbReference type="RefSeq" id="WP_158347424.1">
    <property type="nucleotide sequence ID" value="NZ_JAOSHN010000019.1"/>
</dbReference>
<dbReference type="PROSITE" id="PS00092">
    <property type="entry name" value="N6_MTASE"/>
    <property type="match status" value="1"/>
</dbReference>
<dbReference type="InterPro" id="IPR029063">
    <property type="entry name" value="SAM-dependent_MTases_sf"/>
</dbReference>
<accession>A0A9J6QZS9</accession>
<dbReference type="GO" id="GO:0003677">
    <property type="term" value="F:DNA binding"/>
    <property type="evidence" value="ECO:0007669"/>
    <property type="project" value="InterPro"/>
</dbReference>
<evidence type="ECO:0000256" key="4">
    <source>
        <dbReference type="ARBA" id="ARBA00022747"/>
    </source>
</evidence>
<protein>
    <recommendedName>
        <fullName evidence="5">Methyltransferase</fullName>
        <ecNumber evidence="5">2.1.1.-</ecNumber>
    </recommendedName>
</protein>
<dbReference type="InterPro" id="IPR002052">
    <property type="entry name" value="DNA_methylase_N6_adenine_CS"/>
</dbReference>
<dbReference type="EC" id="2.1.1.-" evidence="5"/>
<dbReference type="SUPFAM" id="SSF53335">
    <property type="entry name" value="S-adenosyl-L-methionine-dependent methyltransferases"/>
    <property type="match status" value="1"/>
</dbReference>
<keyword evidence="4" id="KW-0680">Restriction system</keyword>
<dbReference type="Pfam" id="PF01555">
    <property type="entry name" value="N6_N4_Mtase"/>
    <property type="match status" value="1"/>
</dbReference>
<comment type="similarity">
    <text evidence="1 5">Belongs to the N(4)/N(6)-methyltransferase family.</text>
</comment>
<reference evidence="7" key="1">
    <citation type="submission" date="2022-09" db="EMBL/GenBank/DDBJ databases">
        <title>Culturomic study of gut microbiota in children with autism spectrum disorder.</title>
        <authorList>
            <person name="Efimov B.A."/>
            <person name="Chaplin A.V."/>
            <person name="Sokolova S.R."/>
            <person name="Pikina A.P."/>
            <person name="Korzhanova M."/>
            <person name="Belova V."/>
            <person name="Korostin D."/>
        </authorList>
    </citation>
    <scope>NUCLEOTIDE SEQUENCE</scope>
    <source>
        <strain evidence="7">ASD5510</strain>
    </source>
</reference>
<keyword evidence="3" id="KW-0808">Transferase</keyword>
<evidence type="ECO:0000259" key="6">
    <source>
        <dbReference type="Pfam" id="PF01555"/>
    </source>
</evidence>
<proteinExistence type="inferred from homology"/>
<dbReference type="GO" id="GO:0009307">
    <property type="term" value="P:DNA restriction-modification system"/>
    <property type="evidence" value="ECO:0007669"/>
    <property type="project" value="UniProtKB-KW"/>
</dbReference>